<feature type="transmembrane region" description="Helical" evidence="1">
    <location>
        <begin position="156"/>
        <end position="178"/>
    </location>
</feature>
<accession>A0A1M5SDQ7</accession>
<keyword evidence="1" id="KW-0472">Membrane</keyword>
<feature type="transmembrane region" description="Helical" evidence="1">
    <location>
        <begin position="102"/>
        <end position="135"/>
    </location>
</feature>
<keyword evidence="4" id="KW-1185">Reference proteome</keyword>
<protein>
    <recommendedName>
        <fullName evidence="2">PDZ domain-containing protein</fullName>
    </recommendedName>
</protein>
<dbReference type="InterPro" id="IPR036034">
    <property type="entry name" value="PDZ_sf"/>
</dbReference>
<keyword evidence="1" id="KW-0812">Transmembrane</keyword>
<evidence type="ECO:0000256" key="1">
    <source>
        <dbReference type="SAM" id="Phobius"/>
    </source>
</evidence>
<evidence type="ECO:0000313" key="3">
    <source>
        <dbReference type="EMBL" id="SHH36601.1"/>
    </source>
</evidence>
<name>A0A1M5SDQ7_9BACI</name>
<gene>
    <name evidence="3" type="ORF">SAMN05421807_106144</name>
</gene>
<evidence type="ECO:0000313" key="4">
    <source>
        <dbReference type="Proteomes" id="UP000184079"/>
    </source>
</evidence>
<dbReference type="SUPFAM" id="SSF50156">
    <property type="entry name" value="PDZ domain-like"/>
    <property type="match status" value="1"/>
</dbReference>
<dbReference type="Gene3D" id="2.30.42.10">
    <property type="match status" value="1"/>
</dbReference>
<reference evidence="4" key="1">
    <citation type="submission" date="2016-11" db="EMBL/GenBank/DDBJ databases">
        <authorList>
            <person name="Varghese N."/>
            <person name="Submissions S."/>
        </authorList>
    </citation>
    <scope>NUCLEOTIDE SEQUENCE [LARGE SCALE GENOMIC DNA]</scope>
    <source>
        <strain evidence="4">CGMCC 1.6496</strain>
    </source>
</reference>
<dbReference type="Pfam" id="PF17820">
    <property type="entry name" value="PDZ_6"/>
    <property type="match status" value="1"/>
</dbReference>
<feature type="transmembrane region" description="Helical" evidence="1">
    <location>
        <begin position="268"/>
        <end position="298"/>
    </location>
</feature>
<feature type="transmembrane region" description="Helical" evidence="1">
    <location>
        <begin position="38"/>
        <end position="55"/>
    </location>
</feature>
<organism evidence="3 4">
    <name type="scientific">Virgibacillus chiguensis</name>
    <dbReference type="NCBI Taxonomy" id="411959"/>
    <lineage>
        <taxon>Bacteria</taxon>
        <taxon>Bacillati</taxon>
        <taxon>Bacillota</taxon>
        <taxon>Bacilli</taxon>
        <taxon>Bacillales</taxon>
        <taxon>Bacillaceae</taxon>
        <taxon>Virgibacillus</taxon>
    </lineage>
</organism>
<feature type="domain" description="PDZ" evidence="2">
    <location>
        <begin position="326"/>
        <end position="365"/>
    </location>
</feature>
<feature type="transmembrane region" description="Helical" evidence="1">
    <location>
        <begin position="76"/>
        <end position="96"/>
    </location>
</feature>
<dbReference type="InterPro" id="IPR041489">
    <property type="entry name" value="PDZ_6"/>
</dbReference>
<proteinExistence type="predicted"/>
<evidence type="ECO:0000259" key="2">
    <source>
        <dbReference type="Pfam" id="PF17820"/>
    </source>
</evidence>
<dbReference type="EMBL" id="FQXD01000006">
    <property type="protein sequence ID" value="SHH36601.1"/>
    <property type="molecule type" value="Genomic_DNA"/>
</dbReference>
<dbReference type="AlphaFoldDB" id="A0A1M5SDQ7"/>
<feature type="transmembrane region" description="Helical" evidence="1">
    <location>
        <begin position="225"/>
        <end position="247"/>
    </location>
</feature>
<dbReference type="Proteomes" id="UP000184079">
    <property type="component" value="Unassembled WGS sequence"/>
</dbReference>
<keyword evidence="1" id="KW-1133">Transmembrane helix</keyword>
<sequence length="418" mass="46819">MKIIVSCRKATLIIGVINLLESGLLEIAKGIGKMVLNPLFYWIFILIIVTGMKRIKREREDFGIKIYDLYSEWKNTFWMSFVLGLLLSAFTLGVGVTLTYPVILLFGFITILISITGRINLLSASYIIGGTYLILMFVPEWIDVEKILPFRMQVDVHLSGLVSLLALLLLAESILLFGSRSDVTYPELTLSKRGIWVGQHHLKKLTVLPFFTLVPTGSLTPFADFWPYFTLNGETYGLVVIPFILGFDHIVRAQHPSFAAKKLARSTLLLSFLVAALAVGSMYYSLFSFIAVICAILGREWINYRFRINEQNKPGYFQSTDKALKVLAVLPNSPADRLGIHVGTLITKVNGKKVNQPGSFYHALQTSGAFFKLEIINREGEIELLQGAWYEGDHHGLGLLFASTPHDHEHFNVSNGEG</sequence>